<dbReference type="SUPFAM" id="SSF63817">
    <property type="entry name" value="Sortase"/>
    <property type="match status" value="1"/>
</dbReference>
<evidence type="ECO:0000256" key="2">
    <source>
        <dbReference type="SAM" id="Phobius"/>
    </source>
</evidence>
<sequence length="195" mass="21725">MRKRYKILIALGAILVLFLLLNFPYFWLQAKNLLFGPPQVQHQNSSDAGELIEPDILIIESLGIRAPIVYADEKMEEAFQSALANGVVHYPHTALPGEEGNVYIFGHSSDYVWSKGDYKTVFALLPEAEIGKKIIISNSQGKAFTYIVTDKFAAAADDVHLLSQETNGKRILTLQTSYPIGTALKRYIVIAKLLE</sequence>
<evidence type="ECO:0000313" key="3">
    <source>
        <dbReference type="EMBL" id="PIR95949.1"/>
    </source>
</evidence>
<reference evidence="4" key="1">
    <citation type="submission" date="2017-09" db="EMBL/GenBank/DDBJ databases">
        <title>Depth-based differentiation of microbial function through sediment-hosted aquifers and enrichment of novel symbionts in the deep terrestrial subsurface.</title>
        <authorList>
            <person name="Probst A.J."/>
            <person name="Ladd B."/>
            <person name="Jarett J.K."/>
            <person name="Geller-Mcgrath D.E."/>
            <person name="Sieber C.M.K."/>
            <person name="Emerson J.B."/>
            <person name="Anantharaman K."/>
            <person name="Thomas B.C."/>
            <person name="Malmstrom R."/>
            <person name="Stieglmeier M."/>
            <person name="Klingl A."/>
            <person name="Woyke T."/>
            <person name="Ryan C.M."/>
            <person name="Banfield J.F."/>
        </authorList>
    </citation>
    <scope>NUCLEOTIDE SEQUENCE [LARGE SCALE GENOMIC DNA]</scope>
</reference>
<dbReference type="InterPro" id="IPR023365">
    <property type="entry name" value="Sortase_dom-sf"/>
</dbReference>
<evidence type="ECO:0000313" key="4">
    <source>
        <dbReference type="Proteomes" id="UP000230922"/>
    </source>
</evidence>
<protein>
    <recommendedName>
        <fullName evidence="5">Sortase</fullName>
    </recommendedName>
</protein>
<keyword evidence="2" id="KW-1133">Transmembrane helix</keyword>
<evidence type="ECO:0008006" key="5">
    <source>
        <dbReference type="Google" id="ProtNLM"/>
    </source>
</evidence>
<dbReference type="InterPro" id="IPR005754">
    <property type="entry name" value="Sortase"/>
</dbReference>
<evidence type="ECO:0000256" key="1">
    <source>
        <dbReference type="ARBA" id="ARBA00022801"/>
    </source>
</evidence>
<dbReference type="AlphaFoldDB" id="A0A2H0VC57"/>
<comment type="caution">
    <text evidence="3">The sequence shown here is derived from an EMBL/GenBank/DDBJ whole genome shotgun (WGS) entry which is preliminary data.</text>
</comment>
<accession>A0A2H0VC57</accession>
<dbReference type="EMBL" id="PFAK01000062">
    <property type="protein sequence ID" value="PIR95949.1"/>
    <property type="molecule type" value="Genomic_DNA"/>
</dbReference>
<dbReference type="Gene3D" id="2.40.260.10">
    <property type="entry name" value="Sortase"/>
    <property type="match status" value="1"/>
</dbReference>
<feature type="transmembrane region" description="Helical" evidence="2">
    <location>
        <begin position="7"/>
        <end position="28"/>
    </location>
</feature>
<dbReference type="GO" id="GO:0016787">
    <property type="term" value="F:hydrolase activity"/>
    <property type="evidence" value="ECO:0007669"/>
    <property type="project" value="UniProtKB-KW"/>
</dbReference>
<organism evidence="3 4">
    <name type="scientific">Candidatus Doudnabacteria bacterium CG10_big_fil_rev_8_21_14_0_10_42_18</name>
    <dbReference type="NCBI Taxonomy" id="1974552"/>
    <lineage>
        <taxon>Bacteria</taxon>
        <taxon>Candidatus Doudnaibacteriota</taxon>
    </lineage>
</organism>
<gene>
    <name evidence="3" type="ORF">COT92_03795</name>
</gene>
<keyword evidence="1" id="KW-0378">Hydrolase</keyword>
<name>A0A2H0VC57_9BACT</name>
<dbReference type="Pfam" id="PF04203">
    <property type="entry name" value="Sortase"/>
    <property type="match status" value="1"/>
</dbReference>
<keyword evidence="2" id="KW-0472">Membrane</keyword>
<dbReference type="Proteomes" id="UP000230922">
    <property type="component" value="Unassembled WGS sequence"/>
</dbReference>
<proteinExistence type="predicted"/>
<keyword evidence="2" id="KW-0812">Transmembrane</keyword>